<reference evidence="1" key="1">
    <citation type="journal article" date="2015" name="Nature">
        <title>Complex archaea that bridge the gap between prokaryotes and eukaryotes.</title>
        <authorList>
            <person name="Spang A."/>
            <person name="Saw J.H."/>
            <person name="Jorgensen S.L."/>
            <person name="Zaremba-Niedzwiedzka K."/>
            <person name="Martijn J."/>
            <person name="Lind A.E."/>
            <person name="van Eijk R."/>
            <person name="Schleper C."/>
            <person name="Guy L."/>
            <person name="Ettema T.J."/>
        </authorList>
    </citation>
    <scope>NUCLEOTIDE SEQUENCE</scope>
</reference>
<evidence type="ECO:0000313" key="1">
    <source>
        <dbReference type="EMBL" id="KKK67278.1"/>
    </source>
</evidence>
<proteinExistence type="predicted"/>
<accession>A0A0F8XEJ0</accession>
<feature type="non-terminal residue" evidence="1">
    <location>
        <position position="33"/>
    </location>
</feature>
<dbReference type="AlphaFoldDB" id="A0A0F8XEJ0"/>
<sequence length="33" mass="3426">MACKDLVEALEAIDSALAEAVTSFDQVMAQPAS</sequence>
<organism evidence="1">
    <name type="scientific">marine sediment metagenome</name>
    <dbReference type="NCBI Taxonomy" id="412755"/>
    <lineage>
        <taxon>unclassified sequences</taxon>
        <taxon>metagenomes</taxon>
        <taxon>ecological metagenomes</taxon>
    </lineage>
</organism>
<dbReference type="EMBL" id="LAZR01059691">
    <property type="protein sequence ID" value="KKK67278.1"/>
    <property type="molecule type" value="Genomic_DNA"/>
</dbReference>
<comment type="caution">
    <text evidence="1">The sequence shown here is derived from an EMBL/GenBank/DDBJ whole genome shotgun (WGS) entry which is preliminary data.</text>
</comment>
<gene>
    <name evidence="1" type="ORF">LCGC14_2955650</name>
</gene>
<protein>
    <submittedName>
        <fullName evidence="1">Uncharacterized protein</fullName>
    </submittedName>
</protein>
<name>A0A0F8XEJ0_9ZZZZ</name>